<dbReference type="EMBL" id="CP136336">
    <property type="protein sequence ID" value="WOB08660.1"/>
    <property type="molecule type" value="Genomic_DNA"/>
</dbReference>
<organism evidence="2 3">
    <name type="scientific">Piscinibacter gummiphilus</name>
    <dbReference type="NCBI Taxonomy" id="946333"/>
    <lineage>
        <taxon>Bacteria</taxon>
        <taxon>Pseudomonadati</taxon>
        <taxon>Pseudomonadota</taxon>
        <taxon>Betaproteobacteria</taxon>
        <taxon>Burkholderiales</taxon>
        <taxon>Sphaerotilaceae</taxon>
        <taxon>Piscinibacter</taxon>
    </lineage>
</organism>
<accession>A0ABZ0CUL3</accession>
<evidence type="ECO:0000259" key="1">
    <source>
        <dbReference type="Pfam" id="PF04972"/>
    </source>
</evidence>
<keyword evidence="3" id="KW-1185">Reference proteome</keyword>
<evidence type="ECO:0000313" key="2">
    <source>
        <dbReference type="EMBL" id="WOB08660.1"/>
    </source>
</evidence>
<name>A0ABZ0CUL3_9BURK</name>
<dbReference type="Proteomes" id="UP001303946">
    <property type="component" value="Chromosome"/>
</dbReference>
<dbReference type="InterPro" id="IPR007055">
    <property type="entry name" value="BON_dom"/>
</dbReference>
<dbReference type="RefSeq" id="WP_316701475.1">
    <property type="nucleotide sequence ID" value="NZ_CP136336.1"/>
</dbReference>
<feature type="domain" description="BON" evidence="1">
    <location>
        <begin position="76"/>
        <end position="141"/>
    </location>
</feature>
<reference evidence="2 3" key="1">
    <citation type="submission" date="2023-10" db="EMBL/GenBank/DDBJ databases">
        <title>Bacteria for the degradation of biodegradable plastic PBAT(Polybutylene adipate terephthalate).</title>
        <authorList>
            <person name="Weon H.-Y."/>
            <person name="Yeon J."/>
        </authorList>
    </citation>
    <scope>NUCLEOTIDE SEQUENCE [LARGE SCALE GENOMIC DNA]</scope>
    <source>
        <strain evidence="2 3">SBD 7-3</strain>
    </source>
</reference>
<sequence length="154" mass="16691">MLALCALGAHAAEPLKNWFDDPFFQVSSAIEGCPTPLGPLMTEAERRVQAHSRAERGTTCWLAGQCDRPNDFAYSADIAEGVRAMVAANAKRFERTSLWVTVQGRVVFIEGCVPDARAGPAIEALAMKVPHVKQAIASVRVGRSGQVPYKPMPR</sequence>
<proteinExistence type="predicted"/>
<evidence type="ECO:0000313" key="3">
    <source>
        <dbReference type="Proteomes" id="UP001303946"/>
    </source>
</evidence>
<protein>
    <submittedName>
        <fullName evidence="2">BON domain-containing protein</fullName>
    </submittedName>
</protein>
<gene>
    <name evidence="2" type="ORF">RXV79_01075</name>
</gene>
<dbReference type="Pfam" id="PF04972">
    <property type="entry name" value="BON"/>
    <property type="match status" value="1"/>
</dbReference>